<dbReference type="EMBL" id="CP001032">
    <property type="protein sequence ID" value="ACB74324.1"/>
    <property type="molecule type" value="Genomic_DNA"/>
</dbReference>
<dbReference type="Proteomes" id="UP000007013">
    <property type="component" value="Chromosome"/>
</dbReference>
<sequence>MKSSCTEILRVTPCDPDGAQRESLASLLVRTARENDVSPAQLLEWKFATGTGLQMLKFSTRALGRSVGQSINGCSEVARMLVNRTEQLTRLDGLRRSTTLAFAPFTTFNGLLRQQLAWSVQSLRSQETKYYPLLWALEPVRVCPETRKPLGSLCPTCRQSLVLLSGGSHIGRCYRCGSSLFETNIGAVPADPIVGSIRSIDYEVWVARELGNFIRFQTVESLSEDFSYHRALEHWLDLFELRSNRDAAKALGASPLALFRWRSNKAIPRLRMTLNLCWVFGISLVDFLLLRRPSGHDGRLRQSIDAGMRHAAVSTRRRIDKARLGSELSTILRENRYSMMSFSEICSRKLRRRDVVIRQNFPEEARLVARRYLENRKLMADIKRDQFCAALETVARFLHARGIVPNYKTLSPYLDRPSKLRCAWAIAALRRVREELGYEDPSEQLMLLI</sequence>
<dbReference type="eggNOG" id="COG1309">
    <property type="taxonomic scope" value="Bacteria"/>
</dbReference>
<reference evidence="2 3" key="1">
    <citation type="journal article" date="2011" name="J. Bacteriol.">
        <title>Genome sequence of the verrucomicrobium Opitutus terrae PB90-1, an abundant inhabitant of rice paddy soil ecosystems.</title>
        <authorList>
            <person name="van Passel M.W."/>
            <person name="Kant R."/>
            <person name="Palva A."/>
            <person name="Copeland A."/>
            <person name="Lucas S."/>
            <person name="Lapidus A."/>
            <person name="Glavina del Rio T."/>
            <person name="Pitluck S."/>
            <person name="Goltsman E."/>
            <person name="Clum A."/>
            <person name="Sun H."/>
            <person name="Schmutz J."/>
            <person name="Larimer F.W."/>
            <person name="Land M.L."/>
            <person name="Hauser L."/>
            <person name="Kyrpides N."/>
            <person name="Mikhailova N."/>
            <person name="Richardson P.P."/>
            <person name="Janssen P.H."/>
            <person name="de Vos W.M."/>
            <person name="Smidt H."/>
        </authorList>
    </citation>
    <scope>NUCLEOTIDE SEQUENCE [LARGE SCALE GENOMIC DNA]</scope>
    <source>
        <strain evidence="3">DSM 11246 / JCM 15787 / PB90-1</strain>
    </source>
</reference>
<keyword evidence="3" id="KW-1185">Reference proteome</keyword>
<dbReference type="Pfam" id="PF06527">
    <property type="entry name" value="TniQ"/>
    <property type="match status" value="1"/>
</dbReference>
<accession>B1ZMH9</accession>
<dbReference type="InterPro" id="IPR009492">
    <property type="entry name" value="TniQ"/>
</dbReference>
<dbReference type="STRING" id="452637.Oter_1036"/>
<name>B1ZMH9_OPITP</name>
<dbReference type="AlphaFoldDB" id="B1ZMH9"/>
<feature type="domain" description="TniQ" evidence="1">
    <location>
        <begin position="19"/>
        <end position="145"/>
    </location>
</feature>
<dbReference type="KEGG" id="ote:Oter_1036"/>
<protein>
    <recommendedName>
        <fullName evidence="1">TniQ domain-containing protein</fullName>
    </recommendedName>
</protein>
<dbReference type="OrthoDB" id="7029747at2"/>
<organism evidence="2 3">
    <name type="scientific">Opitutus terrae (strain DSM 11246 / JCM 15787 / PB90-1)</name>
    <dbReference type="NCBI Taxonomy" id="452637"/>
    <lineage>
        <taxon>Bacteria</taxon>
        <taxon>Pseudomonadati</taxon>
        <taxon>Verrucomicrobiota</taxon>
        <taxon>Opitutia</taxon>
        <taxon>Opitutales</taxon>
        <taxon>Opitutaceae</taxon>
        <taxon>Opitutus</taxon>
    </lineage>
</organism>
<evidence type="ECO:0000313" key="3">
    <source>
        <dbReference type="Proteomes" id="UP000007013"/>
    </source>
</evidence>
<gene>
    <name evidence="2" type="ordered locus">Oter_1036</name>
</gene>
<dbReference type="RefSeq" id="WP_012373862.1">
    <property type="nucleotide sequence ID" value="NC_010571.1"/>
</dbReference>
<proteinExistence type="predicted"/>
<dbReference type="HOGENOM" id="CLU_044956_0_0_0"/>
<evidence type="ECO:0000259" key="1">
    <source>
        <dbReference type="Pfam" id="PF06527"/>
    </source>
</evidence>
<evidence type="ECO:0000313" key="2">
    <source>
        <dbReference type="EMBL" id="ACB74324.1"/>
    </source>
</evidence>